<evidence type="ECO:0000313" key="2">
    <source>
        <dbReference type="EMBL" id="MDY7231975.1"/>
    </source>
</evidence>
<dbReference type="EMBL" id="JAXIVS010000017">
    <property type="protein sequence ID" value="MDY7231975.1"/>
    <property type="molecule type" value="Genomic_DNA"/>
</dbReference>
<dbReference type="Proteomes" id="UP001291309">
    <property type="component" value="Unassembled WGS sequence"/>
</dbReference>
<evidence type="ECO:0000256" key="1">
    <source>
        <dbReference type="SAM" id="SignalP"/>
    </source>
</evidence>
<keyword evidence="3" id="KW-1185">Reference proteome</keyword>
<proteinExistence type="predicted"/>
<name>A0ABU5HFD5_9BACT</name>
<feature type="signal peptide" evidence="1">
    <location>
        <begin position="1"/>
        <end position="19"/>
    </location>
</feature>
<comment type="caution">
    <text evidence="2">The sequence shown here is derived from an EMBL/GenBank/DDBJ whole genome shotgun (WGS) entry which is preliminary data.</text>
</comment>
<dbReference type="PROSITE" id="PS51257">
    <property type="entry name" value="PROKAR_LIPOPROTEIN"/>
    <property type="match status" value="1"/>
</dbReference>
<dbReference type="RefSeq" id="WP_321550690.1">
    <property type="nucleotide sequence ID" value="NZ_JAXIVS010000017.1"/>
</dbReference>
<feature type="chain" id="PRO_5045529716" description="Lipoprotein" evidence="1">
    <location>
        <begin position="20"/>
        <end position="272"/>
    </location>
</feature>
<sequence>MSASRFLLVSLCASLGACAARQAASLQSYSLGMARAEYRDYVGARVPLCDTEPRWLSDELSSVNGLLARFLSGTEQAANPEALQHSQHLGLLQEATRTLEPVMKIHRQNLKALGECGFHRTGAFPELTRRGTELLEQVKARMSEAPSALAAAELRRAQRRWVEEAPAREASARQTWCTPLPTVGNADLYFARETNDGRTEWLFCDGLRVAAPAEGEPQLITPEGLSKRDRRRIQPQRYLDAAKAYPASEIDRLPDAAASSGGASAGQAVHAD</sequence>
<protein>
    <recommendedName>
        <fullName evidence="4">Lipoprotein</fullName>
    </recommendedName>
</protein>
<gene>
    <name evidence="2" type="ORF">SYV04_36645</name>
</gene>
<evidence type="ECO:0000313" key="3">
    <source>
        <dbReference type="Proteomes" id="UP001291309"/>
    </source>
</evidence>
<evidence type="ECO:0008006" key="4">
    <source>
        <dbReference type="Google" id="ProtNLM"/>
    </source>
</evidence>
<accession>A0ABU5HFD5</accession>
<organism evidence="2 3">
    <name type="scientific">Hyalangium rubrum</name>
    <dbReference type="NCBI Taxonomy" id="3103134"/>
    <lineage>
        <taxon>Bacteria</taxon>
        <taxon>Pseudomonadati</taxon>
        <taxon>Myxococcota</taxon>
        <taxon>Myxococcia</taxon>
        <taxon>Myxococcales</taxon>
        <taxon>Cystobacterineae</taxon>
        <taxon>Archangiaceae</taxon>
        <taxon>Hyalangium</taxon>
    </lineage>
</organism>
<keyword evidence="1" id="KW-0732">Signal</keyword>
<reference evidence="2 3" key="1">
    <citation type="submission" date="2023-12" db="EMBL/GenBank/DDBJ databases">
        <title>the genome sequence of Hyalangium sp. s54d21.</title>
        <authorList>
            <person name="Zhang X."/>
        </authorList>
    </citation>
    <scope>NUCLEOTIDE SEQUENCE [LARGE SCALE GENOMIC DNA]</scope>
    <source>
        <strain evidence="3">s54d21</strain>
    </source>
</reference>